<keyword evidence="4" id="KW-0732">Signal</keyword>
<dbReference type="InterPro" id="IPR000618">
    <property type="entry name" value="Insect_cuticle"/>
</dbReference>
<feature type="region of interest" description="Disordered" evidence="3">
    <location>
        <begin position="49"/>
        <end position="71"/>
    </location>
</feature>
<dbReference type="InterPro" id="IPR051217">
    <property type="entry name" value="Insect_Cuticle_Struc_Prot"/>
</dbReference>
<evidence type="ECO:0000256" key="3">
    <source>
        <dbReference type="SAM" id="MobiDB-lite"/>
    </source>
</evidence>
<name>A0ABM5KXM8_DIAVI</name>
<dbReference type="PANTHER" id="PTHR12236">
    <property type="entry name" value="STRUCTURAL CONTITUENT OF CUTICLE"/>
    <property type="match status" value="1"/>
</dbReference>
<dbReference type="EnsemblMetazoa" id="XM_050658983.1">
    <property type="protein sequence ID" value="XP_050514940.1"/>
    <property type="gene ID" value="LOC126890133"/>
</dbReference>
<dbReference type="PRINTS" id="PR00947">
    <property type="entry name" value="CUTICLE"/>
</dbReference>
<sequence>MFVQISLFCFIFATCSAGISHYPHPQNKYDVDYYAYPKYQFKYGVNDPYTGDKKSQYETRDGDKVKGSYQVHDPDGTLRTVTYTADDHTGFVAKVDKAGTAIHPQAYHKIDATSYSKTGHPSYH</sequence>
<feature type="chain" id="PRO_5047394090" description="Cuticle protein 19-like" evidence="4">
    <location>
        <begin position="18"/>
        <end position="124"/>
    </location>
</feature>
<keyword evidence="1 2" id="KW-0193">Cuticle</keyword>
<dbReference type="PANTHER" id="PTHR12236:SF86">
    <property type="entry name" value="CCP84AC-RELATED"/>
    <property type="match status" value="1"/>
</dbReference>
<dbReference type="PROSITE" id="PS00233">
    <property type="entry name" value="CHIT_BIND_RR_1"/>
    <property type="match status" value="1"/>
</dbReference>
<feature type="compositionally biased region" description="Basic and acidic residues" evidence="3">
    <location>
        <begin position="50"/>
        <end position="71"/>
    </location>
</feature>
<proteinExistence type="predicted"/>
<keyword evidence="6" id="KW-1185">Reference proteome</keyword>
<dbReference type="InterPro" id="IPR031311">
    <property type="entry name" value="CHIT_BIND_RR_consensus"/>
</dbReference>
<evidence type="ECO:0000313" key="5">
    <source>
        <dbReference type="EnsemblMetazoa" id="XP_050514940.1"/>
    </source>
</evidence>
<organism evidence="5 6">
    <name type="scientific">Diabrotica virgifera virgifera</name>
    <name type="common">western corn rootworm</name>
    <dbReference type="NCBI Taxonomy" id="50390"/>
    <lineage>
        <taxon>Eukaryota</taxon>
        <taxon>Metazoa</taxon>
        <taxon>Ecdysozoa</taxon>
        <taxon>Arthropoda</taxon>
        <taxon>Hexapoda</taxon>
        <taxon>Insecta</taxon>
        <taxon>Pterygota</taxon>
        <taxon>Neoptera</taxon>
        <taxon>Endopterygota</taxon>
        <taxon>Coleoptera</taxon>
        <taxon>Polyphaga</taxon>
        <taxon>Cucujiformia</taxon>
        <taxon>Chrysomeloidea</taxon>
        <taxon>Chrysomelidae</taxon>
        <taxon>Galerucinae</taxon>
        <taxon>Diabroticina</taxon>
        <taxon>Diabroticites</taxon>
        <taxon>Diabrotica</taxon>
    </lineage>
</organism>
<evidence type="ECO:0000313" key="6">
    <source>
        <dbReference type="Proteomes" id="UP001652700"/>
    </source>
</evidence>
<dbReference type="PROSITE" id="PS51155">
    <property type="entry name" value="CHIT_BIND_RR_2"/>
    <property type="match status" value="1"/>
</dbReference>
<protein>
    <recommendedName>
        <fullName evidence="7">Cuticle protein 19-like</fullName>
    </recommendedName>
</protein>
<dbReference type="Proteomes" id="UP001652700">
    <property type="component" value="Unplaced"/>
</dbReference>
<evidence type="ECO:0000256" key="1">
    <source>
        <dbReference type="ARBA" id="ARBA00022460"/>
    </source>
</evidence>
<dbReference type="RefSeq" id="XP_050514940.1">
    <property type="nucleotide sequence ID" value="XM_050658983.1"/>
</dbReference>
<evidence type="ECO:0008006" key="7">
    <source>
        <dbReference type="Google" id="ProtNLM"/>
    </source>
</evidence>
<reference evidence="5" key="1">
    <citation type="submission" date="2025-05" db="UniProtKB">
        <authorList>
            <consortium name="EnsemblMetazoa"/>
        </authorList>
    </citation>
    <scope>IDENTIFICATION</scope>
</reference>
<accession>A0ABM5KXM8</accession>
<dbReference type="Pfam" id="PF00379">
    <property type="entry name" value="Chitin_bind_4"/>
    <property type="match status" value="1"/>
</dbReference>
<evidence type="ECO:0000256" key="4">
    <source>
        <dbReference type="SAM" id="SignalP"/>
    </source>
</evidence>
<evidence type="ECO:0000256" key="2">
    <source>
        <dbReference type="PROSITE-ProRule" id="PRU00497"/>
    </source>
</evidence>
<feature type="signal peptide" evidence="4">
    <location>
        <begin position="1"/>
        <end position="17"/>
    </location>
</feature>
<dbReference type="GeneID" id="126890133"/>